<dbReference type="Gene3D" id="3.40.50.300">
    <property type="entry name" value="P-loop containing nucleotide triphosphate hydrolases"/>
    <property type="match status" value="1"/>
</dbReference>
<comment type="caution">
    <text evidence="3">The sequence shown here is derived from an EMBL/GenBank/DDBJ whole genome shotgun (WGS) entry which is preliminary data.</text>
</comment>
<dbReference type="EMBL" id="LUTY01002591">
    <property type="protein sequence ID" value="OAD19978.1"/>
    <property type="molecule type" value="Genomic_DNA"/>
</dbReference>
<keyword evidence="1" id="KW-1133">Transmembrane helix</keyword>
<protein>
    <submittedName>
        <fullName evidence="3">Cyclic peptide transporter</fullName>
    </submittedName>
</protein>
<evidence type="ECO:0000256" key="1">
    <source>
        <dbReference type="SAM" id="Phobius"/>
    </source>
</evidence>
<feature type="transmembrane region" description="Helical" evidence="1">
    <location>
        <begin position="40"/>
        <end position="58"/>
    </location>
</feature>
<keyword evidence="1" id="KW-0472">Membrane</keyword>
<feature type="transmembrane region" description="Helical" evidence="1">
    <location>
        <begin position="64"/>
        <end position="82"/>
    </location>
</feature>
<sequence>MNRQKSDDLFDHIDTLSKETEQLKVNVGLQQVTTLMFSRISFYLLLAILVFIVPSFHASHADEIYKISTTILFIIGPIGMVVSSLPTLSQSNVALENLSELETQLDGVIIEMYSQKQPPLVSDGFKEIQLDKATFSYQDKHGKPLFSIGPINLSIEKGEMVFIVGGNGSGKSTLLKLLTGLYYPSTGSLDLNREPIDRNQYASYRELFAIIFTDFHLFDKLYGLSTIDDKQVKGLLRLMQLEKKTKYREGEFTQLDLSTGQKKRLAFVAAILENKPIYIFDELAADQDSFSSLLNSV</sequence>
<dbReference type="Pfam" id="PF00005">
    <property type="entry name" value="ABC_tran"/>
    <property type="match status" value="1"/>
</dbReference>
<feature type="domain" description="ABC transporter" evidence="2">
    <location>
        <begin position="150"/>
        <end position="283"/>
    </location>
</feature>
<dbReference type="InterPro" id="IPR027417">
    <property type="entry name" value="P-loop_NTPase"/>
</dbReference>
<dbReference type="GO" id="GO:0016887">
    <property type="term" value="F:ATP hydrolysis activity"/>
    <property type="evidence" value="ECO:0007669"/>
    <property type="project" value="InterPro"/>
</dbReference>
<evidence type="ECO:0000313" key="3">
    <source>
        <dbReference type="EMBL" id="OAD19978.1"/>
    </source>
</evidence>
<dbReference type="PANTHER" id="PTHR24221">
    <property type="entry name" value="ATP-BINDING CASSETTE SUB-FAMILY B"/>
    <property type="match status" value="1"/>
</dbReference>
<gene>
    <name evidence="3" type="ORF">THIOM_004345</name>
</gene>
<evidence type="ECO:0000313" key="4">
    <source>
        <dbReference type="Proteomes" id="UP000076962"/>
    </source>
</evidence>
<evidence type="ECO:0000259" key="2">
    <source>
        <dbReference type="Pfam" id="PF00005"/>
    </source>
</evidence>
<proteinExistence type="predicted"/>
<dbReference type="AlphaFoldDB" id="A0A176RW96"/>
<keyword evidence="4" id="KW-1185">Reference proteome</keyword>
<accession>A0A176RW96</accession>
<organism evidence="3 4">
    <name type="scientific">Candidatus Thiomargarita nelsonii</name>
    <dbReference type="NCBI Taxonomy" id="1003181"/>
    <lineage>
        <taxon>Bacteria</taxon>
        <taxon>Pseudomonadati</taxon>
        <taxon>Pseudomonadota</taxon>
        <taxon>Gammaproteobacteria</taxon>
        <taxon>Thiotrichales</taxon>
        <taxon>Thiotrichaceae</taxon>
        <taxon>Thiomargarita</taxon>
    </lineage>
</organism>
<keyword evidence="1" id="KW-0812">Transmembrane</keyword>
<dbReference type="SUPFAM" id="SSF52540">
    <property type="entry name" value="P-loop containing nucleoside triphosphate hydrolases"/>
    <property type="match status" value="1"/>
</dbReference>
<dbReference type="GO" id="GO:0005524">
    <property type="term" value="F:ATP binding"/>
    <property type="evidence" value="ECO:0007669"/>
    <property type="project" value="InterPro"/>
</dbReference>
<name>A0A176RW96_9GAMM</name>
<reference evidence="3 4" key="1">
    <citation type="submission" date="2016-05" db="EMBL/GenBank/DDBJ databases">
        <title>Single-cell genome of chain-forming Candidatus Thiomargarita nelsonii and comparison to other large sulfur-oxidizing bacteria.</title>
        <authorList>
            <person name="Winkel M."/>
            <person name="Salman V."/>
            <person name="Woyke T."/>
            <person name="Schulz-Vogt H."/>
            <person name="Richter M."/>
            <person name="Flood B."/>
            <person name="Bailey J."/>
            <person name="Amann R."/>
            <person name="Mussmann M."/>
        </authorList>
    </citation>
    <scope>NUCLEOTIDE SEQUENCE [LARGE SCALE GENOMIC DNA]</scope>
    <source>
        <strain evidence="3 4">THI036</strain>
    </source>
</reference>
<dbReference type="Proteomes" id="UP000076962">
    <property type="component" value="Unassembled WGS sequence"/>
</dbReference>
<dbReference type="GO" id="GO:0042626">
    <property type="term" value="F:ATPase-coupled transmembrane transporter activity"/>
    <property type="evidence" value="ECO:0007669"/>
    <property type="project" value="TreeGrafter"/>
</dbReference>
<dbReference type="PANTHER" id="PTHR24221:SF654">
    <property type="entry name" value="ATP-BINDING CASSETTE SUB-FAMILY B MEMBER 6"/>
    <property type="match status" value="1"/>
</dbReference>
<dbReference type="InterPro" id="IPR039421">
    <property type="entry name" value="Type_1_exporter"/>
</dbReference>
<dbReference type="InterPro" id="IPR003439">
    <property type="entry name" value="ABC_transporter-like_ATP-bd"/>
</dbReference>